<evidence type="ECO:0000256" key="4">
    <source>
        <dbReference type="ARBA" id="ARBA00022723"/>
    </source>
</evidence>
<feature type="domain" description="Peptidase M16 N-terminal" evidence="9">
    <location>
        <begin position="59"/>
        <end position="196"/>
    </location>
</feature>
<evidence type="ECO:0000256" key="2">
    <source>
        <dbReference type="ARBA" id="ARBA00007261"/>
    </source>
</evidence>
<dbReference type="InterPro" id="IPR011765">
    <property type="entry name" value="Pept_M16_N"/>
</dbReference>
<dbReference type="Pfam" id="PF05193">
    <property type="entry name" value="Peptidase_M16_C"/>
    <property type="match status" value="2"/>
</dbReference>
<dbReference type="Gene3D" id="3.30.830.10">
    <property type="entry name" value="Metalloenzyme, LuxS/M16 peptidase-like"/>
    <property type="match status" value="4"/>
</dbReference>
<accession>A0A364YAI6</accession>
<dbReference type="GO" id="GO:0006508">
    <property type="term" value="P:proteolysis"/>
    <property type="evidence" value="ECO:0007669"/>
    <property type="project" value="UniProtKB-KW"/>
</dbReference>
<proteinExistence type="inferred from homology"/>
<keyword evidence="3" id="KW-0645">Protease</keyword>
<dbReference type="OrthoDB" id="9811314at2"/>
<dbReference type="GO" id="GO:0046872">
    <property type="term" value="F:metal ion binding"/>
    <property type="evidence" value="ECO:0007669"/>
    <property type="project" value="UniProtKB-KW"/>
</dbReference>
<dbReference type="RefSeq" id="WP_112745610.1">
    <property type="nucleotide sequence ID" value="NZ_QMFY01000001.1"/>
</dbReference>
<dbReference type="InterPro" id="IPR001431">
    <property type="entry name" value="Pept_M16_Zn_BS"/>
</dbReference>
<keyword evidence="4" id="KW-0479">Metal-binding</keyword>
<dbReference type="InterPro" id="IPR007863">
    <property type="entry name" value="Peptidase_M16_C"/>
</dbReference>
<dbReference type="InterPro" id="IPR011249">
    <property type="entry name" value="Metalloenz_LuxS/M16"/>
</dbReference>
<comment type="caution">
    <text evidence="11">The sequence shown here is derived from an EMBL/GenBank/DDBJ whole genome shotgun (WGS) entry which is preliminary data.</text>
</comment>
<dbReference type="AlphaFoldDB" id="A0A364YAI6"/>
<evidence type="ECO:0000256" key="7">
    <source>
        <dbReference type="ARBA" id="ARBA00023049"/>
    </source>
</evidence>
<dbReference type="PANTHER" id="PTHR43690">
    <property type="entry name" value="NARDILYSIN"/>
    <property type="match status" value="1"/>
</dbReference>
<organism evidence="11 12">
    <name type="scientific">Pseudochryseolinea flava</name>
    <dbReference type="NCBI Taxonomy" id="2059302"/>
    <lineage>
        <taxon>Bacteria</taxon>
        <taxon>Pseudomonadati</taxon>
        <taxon>Bacteroidota</taxon>
        <taxon>Cytophagia</taxon>
        <taxon>Cytophagales</taxon>
        <taxon>Fulvivirgaceae</taxon>
        <taxon>Pseudochryseolinea</taxon>
    </lineage>
</organism>
<evidence type="ECO:0000256" key="8">
    <source>
        <dbReference type="RuleBase" id="RU004447"/>
    </source>
</evidence>
<evidence type="ECO:0000256" key="6">
    <source>
        <dbReference type="ARBA" id="ARBA00022833"/>
    </source>
</evidence>
<evidence type="ECO:0000259" key="9">
    <source>
        <dbReference type="Pfam" id="PF00675"/>
    </source>
</evidence>
<keyword evidence="12" id="KW-1185">Reference proteome</keyword>
<dbReference type="GO" id="GO:0004222">
    <property type="term" value="F:metalloendopeptidase activity"/>
    <property type="evidence" value="ECO:0007669"/>
    <property type="project" value="InterPro"/>
</dbReference>
<dbReference type="SUPFAM" id="SSF63411">
    <property type="entry name" value="LuxS/MPP-like metallohydrolase"/>
    <property type="match status" value="4"/>
</dbReference>
<comment type="similarity">
    <text evidence="2 8">Belongs to the peptidase M16 family.</text>
</comment>
<keyword evidence="6" id="KW-0862">Zinc</keyword>
<sequence length="944" mass="106099">MLRFHKLLHSISLWTYALTLLFLGQSVVAQEKLKEKLPIDPTVKIGKLSNGLTYYIRKNVKPERKIELRLAVNVGSILEDDDQQGLAHFVEHMAFNGSKNFQKNDIVSFLQSIGVEFGADLNAYTGFDETVYILPIPTEKKENIEKGFQILEDWASTVAFDGAEIDKERGVVLEESRGGKGAEDRMFRVVYPKMFQGSKYAERLPIGKDDILKNFKHDVIKRFYRDWYRPDLMAVIVVGDIEPAEAERYIKTHFEKLKPVANPRPRAYADVPARATSEGLVVTDPEATNHVIEIYYPSQREKETVTVSDYREYLVRRLFTSILSQRMQELVQKADPPFVFGGTFVGGYARGYESFQSIAYLAKGGPEAAINALVQENERARKFGFTAAELDRTKKMMMKGIERSFNERDKTESANLVDEYVNHFLQQEPIPGIEKEFQYHKDYLDAITLEEVNAYTAKNLPSPTTPKLVVLQGPEKADFKMPTKEELLAMAETAAKAEIKPYEEKAIATSLLEKSPTAGKITATKENTAIGTTTVTLSNGVTVILKPTDFKNDQVIMNATRFGGQYLFDAKDRFSAEFSSVVISQMGIGSFSPVDLRKVLAGKSASVSPRIGPISETLTGSCSAVDLETMLQLVYLNFTQPRKDQELFTSFVTKQQSLYQNMTSNPEFTFQDSVFNILYKGHAWSPKVPKGENIGLINLDKAVEIYKARFGDATGFTFVIVGKFDLAQIKPMLETYLGSLPASGKKSTFKDPGLRPVKGVVKKEVRKGTEPKSFIRLFWNGETPYNETENLKMQALSEVLNIKVIEKLREDLGGIYSGGVFARMSKYPYSNYSFGMALPCGPENVDKLITAALEEIAKIKKDGPTEADLNKVKETWKQQYVVNVKENNFWVSQLIQSVELGADPTGILSYEKRIATITPKDVKDAAVKYLTDKNYVQVVLNPEK</sequence>
<evidence type="ECO:0000313" key="11">
    <source>
        <dbReference type="EMBL" id="RAW03395.1"/>
    </source>
</evidence>
<dbReference type="Proteomes" id="UP000251889">
    <property type="component" value="Unassembled WGS sequence"/>
</dbReference>
<dbReference type="InterPro" id="IPR050626">
    <property type="entry name" value="Peptidase_M16"/>
</dbReference>
<evidence type="ECO:0000256" key="3">
    <source>
        <dbReference type="ARBA" id="ARBA00022670"/>
    </source>
</evidence>
<name>A0A364YAI6_9BACT</name>
<dbReference type="PROSITE" id="PS00143">
    <property type="entry name" value="INSULINASE"/>
    <property type="match status" value="1"/>
</dbReference>
<dbReference type="PANTHER" id="PTHR43690:SF34">
    <property type="entry name" value="ZINC PROTEASE PQQL-LIKE"/>
    <property type="match status" value="1"/>
</dbReference>
<evidence type="ECO:0000256" key="5">
    <source>
        <dbReference type="ARBA" id="ARBA00022801"/>
    </source>
</evidence>
<evidence type="ECO:0000259" key="10">
    <source>
        <dbReference type="Pfam" id="PF05193"/>
    </source>
</evidence>
<evidence type="ECO:0000313" key="12">
    <source>
        <dbReference type="Proteomes" id="UP000251889"/>
    </source>
</evidence>
<dbReference type="Pfam" id="PF00675">
    <property type="entry name" value="Peptidase_M16"/>
    <property type="match status" value="1"/>
</dbReference>
<protein>
    <submittedName>
        <fullName evidence="11">Insulinase family protein</fullName>
    </submittedName>
</protein>
<comment type="cofactor">
    <cofactor evidence="1">
        <name>Zn(2+)</name>
        <dbReference type="ChEBI" id="CHEBI:29105"/>
    </cofactor>
</comment>
<feature type="domain" description="Peptidase M16 C-terminal" evidence="10">
    <location>
        <begin position="698"/>
        <end position="874"/>
    </location>
</feature>
<feature type="domain" description="Peptidase M16 C-terminal" evidence="10">
    <location>
        <begin position="215"/>
        <end position="396"/>
    </location>
</feature>
<gene>
    <name evidence="11" type="ORF">DQQ10_04730</name>
</gene>
<evidence type="ECO:0000256" key="1">
    <source>
        <dbReference type="ARBA" id="ARBA00001947"/>
    </source>
</evidence>
<reference evidence="11 12" key="1">
    <citation type="submission" date="2018-06" db="EMBL/GenBank/DDBJ databases">
        <title>Chryseolinea flavus sp. nov., a member of the phylum Bacteroidetes isolated from soil.</title>
        <authorList>
            <person name="Li Y."/>
            <person name="Wang J."/>
        </authorList>
    </citation>
    <scope>NUCLEOTIDE SEQUENCE [LARGE SCALE GENOMIC DNA]</scope>
    <source>
        <strain evidence="11 12">SDU1-6</strain>
    </source>
</reference>
<dbReference type="EMBL" id="QMFY01000001">
    <property type="protein sequence ID" value="RAW03395.1"/>
    <property type="molecule type" value="Genomic_DNA"/>
</dbReference>
<keyword evidence="7" id="KW-0482">Metalloprotease</keyword>
<keyword evidence="5" id="KW-0378">Hydrolase</keyword>